<dbReference type="PANTHER" id="PTHR11895">
    <property type="entry name" value="TRANSAMIDASE"/>
    <property type="match status" value="1"/>
</dbReference>
<dbReference type="Gene3D" id="3.90.1300.10">
    <property type="entry name" value="Amidase signature (AS) domain"/>
    <property type="match status" value="1"/>
</dbReference>
<reference evidence="3" key="1">
    <citation type="submission" date="2019-03" db="EMBL/GenBank/DDBJ databases">
        <title>Lake Tanganyika Metagenome-Assembled Genomes (MAGs).</title>
        <authorList>
            <person name="Tran P."/>
        </authorList>
    </citation>
    <scope>NUCLEOTIDE SEQUENCE</scope>
    <source>
        <strain evidence="3">K_DeepCast_65m_m2_066</strain>
    </source>
</reference>
<evidence type="ECO:0000259" key="2">
    <source>
        <dbReference type="Pfam" id="PF01425"/>
    </source>
</evidence>
<dbReference type="InterPro" id="IPR020556">
    <property type="entry name" value="Amidase_CS"/>
</dbReference>
<dbReference type="PANTHER" id="PTHR11895:SF176">
    <property type="entry name" value="AMIDASE AMID-RELATED"/>
    <property type="match status" value="1"/>
</dbReference>
<feature type="domain" description="Amidase" evidence="2">
    <location>
        <begin position="112"/>
        <end position="537"/>
    </location>
</feature>
<evidence type="ECO:0000313" key="4">
    <source>
        <dbReference type="Proteomes" id="UP000712673"/>
    </source>
</evidence>
<evidence type="ECO:0000256" key="1">
    <source>
        <dbReference type="SAM" id="MobiDB-lite"/>
    </source>
</evidence>
<dbReference type="Pfam" id="PF01425">
    <property type="entry name" value="Amidase"/>
    <property type="match status" value="1"/>
</dbReference>
<dbReference type="InterPro" id="IPR023631">
    <property type="entry name" value="Amidase_dom"/>
</dbReference>
<accession>A0A937W127</accession>
<feature type="region of interest" description="Disordered" evidence="1">
    <location>
        <begin position="226"/>
        <end position="245"/>
    </location>
</feature>
<comment type="caution">
    <text evidence="3">The sequence shown here is derived from an EMBL/GenBank/DDBJ whole genome shotgun (WGS) entry which is preliminary data.</text>
</comment>
<gene>
    <name evidence="3" type="ORF">FJZ47_10695</name>
</gene>
<name>A0A937W127_UNCTE</name>
<dbReference type="SUPFAM" id="SSF75304">
    <property type="entry name" value="Amidase signature (AS) enzymes"/>
    <property type="match status" value="1"/>
</dbReference>
<dbReference type="InterPro" id="IPR000120">
    <property type="entry name" value="Amidase"/>
</dbReference>
<organism evidence="3 4">
    <name type="scientific">Tectimicrobiota bacterium</name>
    <dbReference type="NCBI Taxonomy" id="2528274"/>
    <lineage>
        <taxon>Bacteria</taxon>
        <taxon>Pseudomonadati</taxon>
        <taxon>Nitrospinota/Tectimicrobiota group</taxon>
        <taxon>Candidatus Tectimicrobiota</taxon>
    </lineage>
</organism>
<dbReference type="AlphaFoldDB" id="A0A937W127"/>
<dbReference type="Proteomes" id="UP000712673">
    <property type="component" value="Unassembled WGS sequence"/>
</dbReference>
<evidence type="ECO:0000313" key="3">
    <source>
        <dbReference type="EMBL" id="MBM3224258.1"/>
    </source>
</evidence>
<proteinExistence type="predicted"/>
<dbReference type="PROSITE" id="PS00571">
    <property type="entry name" value="AMIDASES"/>
    <property type="match status" value="1"/>
</dbReference>
<dbReference type="GO" id="GO:0003824">
    <property type="term" value="F:catalytic activity"/>
    <property type="evidence" value="ECO:0007669"/>
    <property type="project" value="InterPro"/>
</dbReference>
<dbReference type="EMBL" id="VGLS01000286">
    <property type="protein sequence ID" value="MBM3224258.1"/>
    <property type="molecule type" value="Genomic_DNA"/>
</dbReference>
<sequence length="560" mass="60123">MGRAISASIVGRQVAVPERKKLWTALRPPSAIRWMSGKVPRRISAFSILLPSFCSKMFLRPSLLHSFPGHSCAPEMTPSVETPPMVDTPLHWLTISELSQRIRQGSLSPVALTEHLLARLEALDGATHAFKLVTRERALAQAQAAELALYTGQEIGPLHGIPYAAKDLFDVKGLPTTAGATFMETNIAAADATVIRCLRQEGMVLLGKTHTVQFAYGGVGINHHHGTPHNPWHREPHAPGGSSSGSGVAVAAGLVPMALGSDTGGSVRIPAALCGTVGLKTTVGQISRTGVFPLSATLDSVGPLTRSVEDAALVYQALRGSDPADPSTHNRPPQDVLRSLKDGVRGLRLAFAETIFWDGVDTEIAAAVRACGDVLRGLGAQVESLPFPEAAEAQEVNPRGLIVAAESYALHQEGLEANFAQYDPIIAYRMRQGQHVSAAEYLRATRGLVPLRLKVEATLRQVDALLVPTTMIPPLPIAEIDAAPDTYSARNLQYLRNTLIGNVLNLCAVSLPCGVTRQGLPIGLMIYGKPWSEEMVLRVGYAFEQATDWHRRTPDLAWAT</sequence>
<dbReference type="InterPro" id="IPR036928">
    <property type="entry name" value="AS_sf"/>
</dbReference>
<protein>
    <submittedName>
        <fullName evidence="3">Amidase</fullName>
    </submittedName>
</protein>